<dbReference type="InterPro" id="IPR018392">
    <property type="entry name" value="LysM"/>
</dbReference>
<dbReference type="Pfam" id="PF01476">
    <property type="entry name" value="LysM"/>
    <property type="match status" value="1"/>
</dbReference>
<dbReference type="SUPFAM" id="SSF81901">
    <property type="entry name" value="HCP-like"/>
    <property type="match status" value="1"/>
</dbReference>
<sequence length="391" mass="43462">MLKMFSIVFIGLMLLSACTSQSNQNYGQNFDQIKASKTRVSLGLTYLSNGNFRQAKFNLDKALEFAPRSADANFAMAYYYQSVNELEQAENAYQYAMDLDPQNANIANSYGAFLCQNGVYEKAKKYFLKAVNTSSYISSAETYENLALCSRSQGQPEDAIQYLRNAVNHQPGRANSLFLFARSLVEVEDWQEARAILRRYEKIAQISPQSLLMAMKIERGTGNDTAAASYSNMLLKLYPDDAVTIKMLSDQQPEPEVPDKAAKVPFLNQEAEKVSGLVASKASENISNSSGVLPKKNELLSIEKVVKIAVQDISQAREAVAEQSSMQAAQVESEIMDTPEFHIVSSGENLYRISLLYNIKMQRLIDWNGLADASAIFDGKELFLVAPSVVE</sequence>
<keyword evidence="5" id="KW-1185">Reference proteome</keyword>
<feature type="repeat" description="TPR" evidence="1">
    <location>
        <begin position="140"/>
        <end position="173"/>
    </location>
</feature>
<evidence type="ECO:0000259" key="3">
    <source>
        <dbReference type="PROSITE" id="PS51782"/>
    </source>
</evidence>
<evidence type="ECO:0000256" key="2">
    <source>
        <dbReference type="SAM" id="SignalP"/>
    </source>
</evidence>
<dbReference type="PATRIC" id="fig|1129794.4.peg.3782"/>
<dbReference type="InterPro" id="IPR013360">
    <property type="entry name" value="Pilus_4_PilW"/>
</dbReference>
<dbReference type="eggNOG" id="COG3063">
    <property type="taxonomic scope" value="Bacteria"/>
</dbReference>
<dbReference type="RefSeq" id="WP_007637719.1">
    <property type="nucleotide sequence ID" value="NC_020514.1"/>
</dbReference>
<dbReference type="NCBIfam" id="TIGR02521">
    <property type="entry name" value="type_IV_pilW"/>
    <property type="match status" value="1"/>
</dbReference>
<dbReference type="STRING" id="1129794.C427_3795"/>
<dbReference type="Pfam" id="PF12895">
    <property type="entry name" value="ANAPC3"/>
    <property type="match status" value="1"/>
</dbReference>
<dbReference type="PROSITE" id="PS51257">
    <property type="entry name" value="PROKAR_LIPOPROTEIN"/>
    <property type="match status" value="1"/>
</dbReference>
<dbReference type="CDD" id="cd00118">
    <property type="entry name" value="LysM"/>
    <property type="match status" value="1"/>
</dbReference>
<keyword evidence="2" id="KW-0732">Signal</keyword>
<feature type="repeat" description="TPR" evidence="1">
    <location>
        <begin position="36"/>
        <end position="69"/>
    </location>
</feature>
<feature type="chain" id="PRO_5003901048" description="LysM domain-containing protein" evidence="2">
    <location>
        <begin position="23"/>
        <end position="391"/>
    </location>
</feature>
<accession>K6ZNE8</accession>
<dbReference type="Gene3D" id="3.10.350.10">
    <property type="entry name" value="LysM domain"/>
    <property type="match status" value="1"/>
</dbReference>
<feature type="repeat" description="TPR" evidence="1">
    <location>
        <begin position="70"/>
        <end position="103"/>
    </location>
</feature>
<gene>
    <name evidence="4" type="ORF">C427_3795</name>
</gene>
<dbReference type="SMART" id="SM00028">
    <property type="entry name" value="TPR"/>
    <property type="match status" value="4"/>
</dbReference>
<dbReference type="OrthoDB" id="9814042at2"/>
<dbReference type="PANTHER" id="PTHR12558:SF13">
    <property type="entry name" value="CELL DIVISION CYCLE PROTEIN 27 HOMOLOG"/>
    <property type="match status" value="1"/>
</dbReference>
<feature type="domain" description="LysM" evidence="3">
    <location>
        <begin position="340"/>
        <end position="384"/>
    </location>
</feature>
<proteinExistence type="predicted"/>
<dbReference type="Gene3D" id="1.25.40.10">
    <property type="entry name" value="Tetratricopeptide repeat domain"/>
    <property type="match status" value="1"/>
</dbReference>
<reference evidence="4 5" key="1">
    <citation type="journal article" date="2013" name="Genome Announc.">
        <title>Complete Genome Sequence of Glaciecola psychrophila Strain 170T.</title>
        <authorList>
            <person name="Yin J."/>
            <person name="Chen J."/>
            <person name="Liu G."/>
            <person name="Yu Y."/>
            <person name="Song L."/>
            <person name="Wang X."/>
            <person name="Qu X."/>
        </authorList>
    </citation>
    <scope>NUCLEOTIDE SEQUENCE [LARGE SCALE GENOMIC DNA]</scope>
    <source>
        <strain evidence="4 5">170</strain>
    </source>
</reference>
<feature type="signal peptide" evidence="2">
    <location>
        <begin position="1"/>
        <end position="22"/>
    </location>
</feature>
<dbReference type="Pfam" id="PF13432">
    <property type="entry name" value="TPR_16"/>
    <property type="match status" value="1"/>
</dbReference>
<dbReference type="Proteomes" id="UP000011864">
    <property type="component" value="Chromosome"/>
</dbReference>
<dbReference type="InterPro" id="IPR011990">
    <property type="entry name" value="TPR-like_helical_dom_sf"/>
</dbReference>
<dbReference type="SUPFAM" id="SSF54106">
    <property type="entry name" value="LysM domain"/>
    <property type="match status" value="1"/>
</dbReference>
<evidence type="ECO:0000256" key="1">
    <source>
        <dbReference type="PROSITE-ProRule" id="PRU00339"/>
    </source>
</evidence>
<dbReference type="InterPro" id="IPR019734">
    <property type="entry name" value="TPR_rpt"/>
</dbReference>
<dbReference type="InterPro" id="IPR036779">
    <property type="entry name" value="LysM_dom_sf"/>
</dbReference>
<dbReference type="KEGG" id="gps:C427_3795"/>
<dbReference type="AlphaFoldDB" id="K6ZNE8"/>
<dbReference type="SMART" id="SM00257">
    <property type="entry name" value="LysM"/>
    <property type="match status" value="1"/>
</dbReference>
<dbReference type="PANTHER" id="PTHR12558">
    <property type="entry name" value="CELL DIVISION CYCLE 16,23,27"/>
    <property type="match status" value="1"/>
</dbReference>
<dbReference type="PROSITE" id="PS50005">
    <property type="entry name" value="TPR"/>
    <property type="match status" value="3"/>
</dbReference>
<dbReference type="EMBL" id="CP003837">
    <property type="protein sequence ID" value="AGH45903.1"/>
    <property type="molecule type" value="Genomic_DNA"/>
</dbReference>
<organism evidence="4 5">
    <name type="scientific">Paraglaciecola psychrophila 170</name>
    <dbReference type="NCBI Taxonomy" id="1129794"/>
    <lineage>
        <taxon>Bacteria</taxon>
        <taxon>Pseudomonadati</taxon>
        <taxon>Pseudomonadota</taxon>
        <taxon>Gammaproteobacteria</taxon>
        <taxon>Alteromonadales</taxon>
        <taxon>Alteromonadaceae</taxon>
        <taxon>Paraglaciecola</taxon>
    </lineage>
</organism>
<evidence type="ECO:0000313" key="4">
    <source>
        <dbReference type="EMBL" id="AGH45903.1"/>
    </source>
</evidence>
<evidence type="ECO:0000313" key="5">
    <source>
        <dbReference type="Proteomes" id="UP000011864"/>
    </source>
</evidence>
<protein>
    <recommendedName>
        <fullName evidence="3">LysM domain-containing protein</fullName>
    </recommendedName>
</protein>
<dbReference type="PROSITE" id="PS51782">
    <property type="entry name" value="LYSM"/>
    <property type="match status" value="1"/>
</dbReference>
<name>K6ZNE8_9ALTE</name>
<dbReference type="Pfam" id="PF13181">
    <property type="entry name" value="TPR_8"/>
    <property type="match status" value="1"/>
</dbReference>
<keyword evidence="1" id="KW-0802">TPR repeat</keyword>
<dbReference type="HOGENOM" id="CLU_039383_0_0_6"/>
<dbReference type="eggNOG" id="COG1388">
    <property type="taxonomic scope" value="Bacteria"/>
</dbReference>